<dbReference type="OrthoDB" id="3259825at2759"/>
<feature type="compositionally biased region" description="Low complexity" evidence="1">
    <location>
        <begin position="455"/>
        <end position="467"/>
    </location>
</feature>
<feature type="region of interest" description="Disordered" evidence="1">
    <location>
        <begin position="786"/>
        <end position="815"/>
    </location>
</feature>
<evidence type="ECO:0000313" key="2">
    <source>
        <dbReference type="EMBL" id="KJA18617.1"/>
    </source>
</evidence>
<feature type="region of interest" description="Disordered" evidence="1">
    <location>
        <begin position="405"/>
        <end position="559"/>
    </location>
</feature>
<feature type="region of interest" description="Disordered" evidence="1">
    <location>
        <begin position="161"/>
        <end position="219"/>
    </location>
</feature>
<keyword evidence="3" id="KW-1185">Reference proteome</keyword>
<organism evidence="2 3">
    <name type="scientific">Hypholoma sublateritium (strain FD-334 SS-4)</name>
    <dbReference type="NCBI Taxonomy" id="945553"/>
    <lineage>
        <taxon>Eukaryota</taxon>
        <taxon>Fungi</taxon>
        <taxon>Dikarya</taxon>
        <taxon>Basidiomycota</taxon>
        <taxon>Agaricomycotina</taxon>
        <taxon>Agaricomycetes</taxon>
        <taxon>Agaricomycetidae</taxon>
        <taxon>Agaricales</taxon>
        <taxon>Agaricineae</taxon>
        <taxon>Strophariaceae</taxon>
        <taxon>Hypholoma</taxon>
    </lineage>
</organism>
<feature type="region of interest" description="Disordered" evidence="1">
    <location>
        <begin position="1483"/>
        <end position="1528"/>
    </location>
</feature>
<feature type="region of interest" description="Disordered" evidence="1">
    <location>
        <begin position="320"/>
        <end position="370"/>
    </location>
</feature>
<feature type="compositionally biased region" description="Low complexity" evidence="1">
    <location>
        <begin position="117"/>
        <end position="136"/>
    </location>
</feature>
<feature type="region of interest" description="Disordered" evidence="1">
    <location>
        <begin position="730"/>
        <end position="767"/>
    </location>
</feature>
<feature type="region of interest" description="Disordered" evidence="1">
    <location>
        <begin position="954"/>
        <end position="1048"/>
    </location>
</feature>
<dbReference type="OMA" id="PSNVTWN"/>
<feature type="region of interest" description="Disordered" evidence="1">
    <location>
        <begin position="1237"/>
        <end position="1300"/>
    </location>
</feature>
<reference evidence="3" key="1">
    <citation type="submission" date="2014-04" db="EMBL/GenBank/DDBJ databases">
        <title>Evolutionary Origins and Diversification of the Mycorrhizal Mutualists.</title>
        <authorList>
            <consortium name="DOE Joint Genome Institute"/>
            <consortium name="Mycorrhizal Genomics Consortium"/>
            <person name="Kohler A."/>
            <person name="Kuo A."/>
            <person name="Nagy L.G."/>
            <person name="Floudas D."/>
            <person name="Copeland A."/>
            <person name="Barry K.W."/>
            <person name="Cichocki N."/>
            <person name="Veneault-Fourrey C."/>
            <person name="LaButti K."/>
            <person name="Lindquist E.A."/>
            <person name="Lipzen A."/>
            <person name="Lundell T."/>
            <person name="Morin E."/>
            <person name="Murat C."/>
            <person name="Riley R."/>
            <person name="Ohm R."/>
            <person name="Sun H."/>
            <person name="Tunlid A."/>
            <person name="Henrissat B."/>
            <person name="Grigoriev I.V."/>
            <person name="Hibbett D.S."/>
            <person name="Martin F."/>
        </authorList>
    </citation>
    <scope>NUCLEOTIDE SEQUENCE [LARGE SCALE GENOMIC DNA]</scope>
    <source>
        <strain evidence="3">FD-334 SS-4</strain>
    </source>
</reference>
<feature type="compositionally biased region" description="Polar residues" evidence="1">
    <location>
        <begin position="960"/>
        <end position="976"/>
    </location>
</feature>
<feature type="compositionally biased region" description="Low complexity" evidence="1">
    <location>
        <begin position="421"/>
        <end position="430"/>
    </location>
</feature>
<feature type="compositionally biased region" description="Basic residues" evidence="1">
    <location>
        <begin position="996"/>
        <end position="1005"/>
    </location>
</feature>
<feature type="compositionally biased region" description="Basic residues" evidence="1">
    <location>
        <begin position="1280"/>
        <end position="1290"/>
    </location>
</feature>
<feature type="compositionally biased region" description="Low complexity" evidence="1">
    <location>
        <begin position="847"/>
        <end position="856"/>
    </location>
</feature>
<evidence type="ECO:0000313" key="3">
    <source>
        <dbReference type="Proteomes" id="UP000054270"/>
    </source>
</evidence>
<feature type="compositionally biased region" description="Polar residues" evidence="1">
    <location>
        <begin position="352"/>
        <end position="370"/>
    </location>
</feature>
<feature type="compositionally biased region" description="Basic residues" evidence="1">
    <location>
        <begin position="477"/>
        <end position="486"/>
    </location>
</feature>
<feature type="region of interest" description="Disordered" evidence="1">
    <location>
        <begin position="843"/>
        <end position="867"/>
    </location>
</feature>
<feature type="region of interest" description="Disordered" evidence="1">
    <location>
        <begin position="96"/>
        <end position="145"/>
    </location>
</feature>
<gene>
    <name evidence="2" type="ORF">HYPSUDRAFT_69858</name>
</gene>
<feature type="compositionally biased region" description="Polar residues" evidence="1">
    <location>
        <begin position="786"/>
        <end position="814"/>
    </location>
</feature>
<dbReference type="STRING" id="945553.A0A0D2KVD8"/>
<name>A0A0D2KVD8_HYPSF</name>
<feature type="region of interest" description="Disordered" evidence="1">
    <location>
        <begin position="1326"/>
        <end position="1378"/>
    </location>
</feature>
<feature type="compositionally biased region" description="Low complexity" evidence="1">
    <location>
        <begin position="978"/>
        <end position="992"/>
    </location>
</feature>
<feature type="compositionally biased region" description="Polar residues" evidence="1">
    <location>
        <begin position="1237"/>
        <end position="1261"/>
    </location>
</feature>
<feature type="compositionally biased region" description="Polar residues" evidence="1">
    <location>
        <begin position="608"/>
        <end position="617"/>
    </location>
</feature>
<feature type="compositionally biased region" description="Low complexity" evidence="1">
    <location>
        <begin position="575"/>
        <end position="590"/>
    </location>
</feature>
<feature type="compositionally biased region" description="Low complexity" evidence="1">
    <location>
        <begin position="1505"/>
        <end position="1514"/>
    </location>
</feature>
<feature type="compositionally biased region" description="Polar residues" evidence="1">
    <location>
        <begin position="161"/>
        <end position="212"/>
    </location>
</feature>
<feature type="compositionally biased region" description="Low complexity" evidence="1">
    <location>
        <begin position="1098"/>
        <end position="1118"/>
    </location>
</feature>
<protein>
    <submittedName>
        <fullName evidence="2">Uncharacterized protein</fullName>
    </submittedName>
</protein>
<feature type="compositionally biased region" description="Low complexity" evidence="1">
    <location>
        <begin position="627"/>
        <end position="643"/>
    </location>
</feature>
<dbReference type="EMBL" id="KN817587">
    <property type="protein sequence ID" value="KJA18617.1"/>
    <property type="molecule type" value="Genomic_DNA"/>
</dbReference>
<accession>A0A0D2KVD8</accession>
<feature type="region of interest" description="Disordered" evidence="1">
    <location>
        <begin position="574"/>
        <end position="644"/>
    </location>
</feature>
<feature type="region of interest" description="Disordered" evidence="1">
    <location>
        <begin position="1083"/>
        <end position="1178"/>
    </location>
</feature>
<evidence type="ECO:0000256" key="1">
    <source>
        <dbReference type="SAM" id="MobiDB-lite"/>
    </source>
</evidence>
<feature type="region of interest" description="Disordered" evidence="1">
    <location>
        <begin position="1"/>
        <end position="37"/>
    </location>
</feature>
<feature type="compositionally biased region" description="Polar residues" evidence="1">
    <location>
        <begin position="492"/>
        <end position="528"/>
    </location>
</feature>
<feature type="compositionally biased region" description="Basic and acidic residues" evidence="1">
    <location>
        <begin position="340"/>
        <end position="351"/>
    </location>
</feature>
<dbReference type="Proteomes" id="UP000054270">
    <property type="component" value="Unassembled WGS sequence"/>
</dbReference>
<feature type="compositionally biased region" description="Polar residues" evidence="1">
    <location>
        <begin position="98"/>
        <end position="108"/>
    </location>
</feature>
<sequence>MHRFRRKSDAKHGQLSQDLSPRDALPELPPTNDFRTSLILPDLSRRFSLLRSATGDQVSLDSLRTRLAHQRARGGPNHISEEEEDMFLETLGRLRSRATPSPGASQEQIAEGEEGTRNSVRSSTTVTSSVTSSPSRSTKRYSNNMFGSGRLRDYTYLKSVASSKGSGNSVRTVSLTPTEDSTRDLSTVSLRPITPDNTSSSVQSSPNEQGSVRSAPFVPPAPFSDNAIQAISLAETRLQKTLGPAVLKRASMAIEQVIKEIEDEVEDEKILLPRSVPVPRGSLDQPAPEVRHSHASLNSTVFEAISIDKTIHDEFSDRRASPIPARTMPGYVPGMPRPMTPRDIDLDEQRSHSTTPRAQSPFTDASPSTVLSNISTAKLRRESISSTAKSSPSTPVAVAPLFLQRSTNGRYTPDDSHRGSGDSIDFGDSSNLSILARRRPASPLSSPPYQPMAVSTSRPPSRPTTPSNVIWTPNPNHGHKSSHSSHSRNNSWTVDNGGTLNSDFLGSLMDQSKSSSRSPLSDVTTSPFNYKVPPSSTPSMAHLPNGETHSANQPRAYIPDVDVGSPLLAAAYAPRSDTPTQSTQRSPTSPAFSSFELSPRGGGKRASRQNAPSSPFNIATFPSLGYSPRANSSRSSLDSAGSSFHSWDESDKVLKSFSNSADPQPVVWHDFEANQSNSVSAGNGSPEEDDWDPEEIIQRYAGLKKGDIASVQEKLVTAAFTRIANIDPRDRAPSALRRRRPSTSQSNYSRIASPPPQAQPASPSPYVVDEQFSKASALLNSVVDSIKDQPSNIDTSPTTPTSAFPDDQNISPNTRRNRDLAHVLFGAEDDLVDDDLRDDTVKMKVKPGPVSSASPNPGAPPSDVPAATSSMATTIAALSITELAPSSEYKALSTPSPYLLHRNPSVPRIPQTPQEEAALTREVQQKADAAMVALNKNPSHVNLADGLKHTPSVRRRVDPSQISTPKLVSTTTSVQTVPLRSPSLSSNNPGPSKLGSRFRKLRGSLRSKNLVSSGEETVAPDTSKSPPASQLVHYDPVMLDPPGAPKLSSAAEAGRFKVSMPSPPASAGPGLKGFMARFRNKQRMSETPPGGHSGGPRATSPLSPVPLLSPAVTSPLTPRFAEPTTPKAASSNGDKNHTVTARPAGQPRPMYSRFPPASPPASLQAPPHTPTETLDGSKSAHLEQLFSAANKLGLDENALSDLLARSGSASSRNLLSKNTTSAAKPTEWSDIQQVSYVGSTSSDQTATPTNYSNTLTESQSRARPAEMRPITPDDTLSRKPSTRKPDHLRRPREGQSDNANNAIVRRTIIYATDAVASQADIAALVQRKNSSRRRRVSASSLSARSVHDRAPTPPPPKTPAVKRFSADGHPPMPQMPNFLSQADKMLNAPSTSTSSPIEKSNSTYDSLYDMYSGESRVASMVAGDAHAHSDQLPAKGDNMAGIEPGPALEFIELANGETIWNIVNGLRDGDDESIYSGRASFASEYSTREPGPEGPQFAKDHVRSGSKGSASSFASKKKPQLQQGKIRPETKVFYSSSAQISRLIEDLSHGADAGSFNFIPNVPNRITGHSATSSVSTNDINWTVEERLDRMLGAMNNS</sequence>
<proteinExistence type="predicted"/>
<feature type="compositionally biased region" description="Polar residues" evidence="1">
    <location>
        <begin position="1006"/>
        <end position="1028"/>
    </location>
</feature>